<gene>
    <name evidence="10" type="ORF">OFUS_LOCUS9349</name>
</gene>
<dbReference type="EMBL" id="CAIIXF020000005">
    <property type="protein sequence ID" value="CAH1782953.1"/>
    <property type="molecule type" value="Genomic_DNA"/>
</dbReference>
<keyword evidence="5" id="KW-0256">Endoplasmic reticulum</keyword>
<dbReference type="PANTHER" id="PTHR13117">
    <property type="entry name" value="ENDOPLASMIC RETICULUM MULTISPAN TRANSMEMBRANE PROTEIN-RELATED"/>
    <property type="match status" value="1"/>
</dbReference>
<evidence type="ECO:0000313" key="11">
    <source>
        <dbReference type="Proteomes" id="UP000749559"/>
    </source>
</evidence>
<comment type="function">
    <text evidence="8 9">Intramembrane glycolipid transporter that operates in the biosynthetic pathway of dolichol-linked oligosaccharides, the glycan precursors employed in protein asparagine (N)-glycosylation. The sequential addition of sugars to dolichol pyrophosphate produces dolichol-linked oligosaccharides containing fourteen sugars, including two GlcNAcs, nine mannoses and three glucoses. Once assembled, the oligosaccharide is transferred from the lipid to nascent proteins by oligosaccharyltransferases. The assembly of dolichol-linked oligosaccharides begins on the cytosolic side of the endoplasmic reticulum membrane and finishes in its lumen. RFT1 could mediate the translocation of the cytosolically oriented intermediate DolPP-GlcNAc2Man5, produced by ALG11, into the ER lumen where dolichol-linked oligosaccharides assembly continues. However, the intramembrane lipid transporter activity could not be confirmed in vitro.</text>
</comment>
<evidence type="ECO:0000256" key="2">
    <source>
        <dbReference type="ARBA" id="ARBA00004922"/>
    </source>
</evidence>
<dbReference type="AlphaFoldDB" id="A0A8S4NQ55"/>
<feature type="transmembrane region" description="Helical" evidence="9">
    <location>
        <begin position="22"/>
        <end position="39"/>
    </location>
</feature>
<feature type="transmembrane region" description="Helical" evidence="9">
    <location>
        <begin position="407"/>
        <end position="425"/>
    </location>
</feature>
<accession>A0A8S4NQ55</accession>
<feature type="transmembrane region" description="Helical" evidence="9">
    <location>
        <begin position="180"/>
        <end position="205"/>
    </location>
</feature>
<organism evidence="10 11">
    <name type="scientific">Owenia fusiformis</name>
    <name type="common">Polychaete worm</name>
    <dbReference type="NCBI Taxonomy" id="6347"/>
    <lineage>
        <taxon>Eukaryota</taxon>
        <taxon>Metazoa</taxon>
        <taxon>Spiralia</taxon>
        <taxon>Lophotrochozoa</taxon>
        <taxon>Annelida</taxon>
        <taxon>Polychaeta</taxon>
        <taxon>Sedentaria</taxon>
        <taxon>Canalipalpata</taxon>
        <taxon>Sabellida</taxon>
        <taxon>Oweniida</taxon>
        <taxon>Oweniidae</taxon>
        <taxon>Owenia</taxon>
    </lineage>
</organism>
<dbReference type="GO" id="GO:0034203">
    <property type="term" value="P:glycolipid translocation"/>
    <property type="evidence" value="ECO:0007669"/>
    <property type="project" value="TreeGrafter"/>
</dbReference>
<dbReference type="InterPro" id="IPR007594">
    <property type="entry name" value="RFT1"/>
</dbReference>
<dbReference type="GO" id="GO:0005789">
    <property type="term" value="C:endoplasmic reticulum membrane"/>
    <property type="evidence" value="ECO:0007669"/>
    <property type="project" value="UniProtKB-SubCell"/>
</dbReference>
<comment type="caution">
    <text evidence="10">The sequence shown here is derived from an EMBL/GenBank/DDBJ whole genome shotgun (WGS) entry which is preliminary data.</text>
</comment>
<evidence type="ECO:0000256" key="9">
    <source>
        <dbReference type="RuleBase" id="RU365067"/>
    </source>
</evidence>
<feature type="transmembrane region" description="Helical" evidence="9">
    <location>
        <begin position="462"/>
        <end position="483"/>
    </location>
</feature>
<evidence type="ECO:0000256" key="6">
    <source>
        <dbReference type="ARBA" id="ARBA00022989"/>
    </source>
</evidence>
<evidence type="ECO:0000256" key="5">
    <source>
        <dbReference type="ARBA" id="ARBA00022824"/>
    </source>
</evidence>
<evidence type="ECO:0000256" key="7">
    <source>
        <dbReference type="ARBA" id="ARBA00023136"/>
    </source>
</evidence>
<dbReference type="PANTHER" id="PTHR13117:SF5">
    <property type="entry name" value="PROTEIN RFT1 HOMOLOG"/>
    <property type="match status" value="1"/>
</dbReference>
<feature type="transmembrane region" description="Helical" evidence="9">
    <location>
        <begin position="331"/>
        <end position="351"/>
    </location>
</feature>
<reference evidence="10" key="1">
    <citation type="submission" date="2022-03" db="EMBL/GenBank/DDBJ databases">
        <authorList>
            <person name="Martin C."/>
        </authorList>
    </citation>
    <scope>NUCLEOTIDE SEQUENCE</scope>
</reference>
<evidence type="ECO:0000313" key="10">
    <source>
        <dbReference type="EMBL" id="CAH1782953.1"/>
    </source>
</evidence>
<feature type="transmembrane region" description="Helical" evidence="9">
    <location>
        <begin position="371"/>
        <end position="395"/>
    </location>
</feature>
<evidence type="ECO:0000256" key="3">
    <source>
        <dbReference type="ARBA" id="ARBA00010288"/>
    </source>
</evidence>
<keyword evidence="4 9" id="KW-0812">Transmembrane</keyword>
<comment type="similarity">
    <text evidence="3 9">Belongs to the RFT1 family.</text>
</comment>
<feature type="transmembrane region" description="Helical" evidence="9">
    <location>
        <begin position="45"/>
        <end position="62"/>
    </location>
</feature>
<evidence type="ECO:0000256" key="1">
    <source>
        <dbReference type="ARBA" id="ARBA00004477"/>
    </source>
</evidence>
<feature type="transmembrane region" description="Helical" evidence="9">
    <location>
        <begin position="153"/>
        <end position="174"/>
    </location>
</feature>
<keyword evidence="7 9" id="KW-0472">Membrane</keyword>
<name>A0A8S4NQ55_OWEFU</name>
<keyword evidence="6 9" id="KW-1133">Transmembrane helix</keyword>
<dbReference type="GO" id="GO:0006488">
    <property type="term" value="P:dolichol-linked oligosaccharide biosynthetic process"/>
    <property type="evidence" value="ECO:0007669"/>
    <property type="project" value="InterPro"/>
</dbReference>
<feature type="transmembrane region" description="Helical" evidence="9">
    <location>
        <begin position="82"/>
        <end position="107"/>
    </location>
</feature>
<comment type="pathway">
    <text evidence="2">Protein modification; protein glycosylation.</text>
</comment>
<evidence type="ECO:0000256" key="8">
    <source>
        <dbReference type="ARBA" id="ARBA00045912"/>
    </source>
</evidence>
<sequence>MADTGVLASAAKAASYNMVLQLIFRVLTFVLNAFVLRYISKDLLGVVNVRLTLLYTTVVFIAREAFRRACLSKNTEGKSTQLINLLWLTTPIGIIFTLVFASLWIYVLEQPDPSVVPNYSLGVIFFAVSAILELLSEPLWVISQTFLFVRLKVIVEGVAIATRCILTVVLLILFPQWGILIFSISQIAYTAVLTGLYYAYFIWCITTKTQEEHKLPFKTIRDLFPKWLPNDVLIDWNMASLTWSFSKQSFLKQILTEGERYVMTMFSILSFADQGIYDVINNLGSLAARFIFLPIEDSGYLFFTQLLQREININDQKPDSLKLATNVLESLLKVVTLIGLTILVYGHSYSYLLLDIYGGSLLSSGTGPMLLRYYCGYVLMLAINGISECFVFATMSKVQVDKYNHKMLLFSLVFLTSSWYLTSLLGSVGFILANCCNMGARICHSVFYIWRFYKDSSFRPLHGLLPSTTVMVAYIIAFISTVISEKYLCCQHSVLSKLLHICIGATSLLVILALIYATEKKLLAFIKEQYHNMYSKKKKE</sequence>
<dbReference type="OrthoDB" id="9979195at2759"/>
<comment type="subcellular location">
    <subcellularLocation>
        <location evidence="1 9">Endoplasmic reticulum membrane</location>
        <topology evidence="1 9">Multi-pass membrane protein</topology>
    </subcellularLocation>
</comment>
<feature type="transmembrane region" description="Helical" evidence="9">
    <location>
        <begin position="498"/>
        <end position="517"/>
    </location>
</feature>
<proteinExistence type="inferred from homology"/>
<dbReference type="Pfam" id="PF04506">
    <property type="entry name" value="Rft-1"/>
    <property type="match status" value="1"/>
</dbReference>
<protein>
    <recommendedName>
        <fullName evidence="9">Protein RFT1 homolog</fullName>
    </recommendedName>
</protein>
<keyword evidence="11" id="KW-1185">Reference proteome</keyword>
<evidence type="ECO:0000256" key="4">
    <source>
        <dbReference type="ARBA" id="ARBA00022692"/>
    </source>
</evidence>
<dbReference type="Proteomes" id="UP000749559">
    <property type="component" value="Unassembled WGS sequence"/>
</dbReference>
<feature type="transmembrane region" description="Helical" evidence="9">
    <location>
        <begin position="119"/>
        <end position="141"/>
    </location>
</feature>